<keyword evidence="4" id="KW-0804">Transcription</keyword>
<feature type="domain" description="AP2/ERF" evidence="8">
    <location>
        <begin position="39"/>
        <end position="97"/>
    </location>
</feature>
<keyword evidence="12" id="KW-1185">Reference proteome</keyword>
<feature type="compositionally biased region" description="Polar residues" evidence="7">
    <location>
        <begin position="11"/>
        <end position="21"/>
    </location>
</feature>
<evidence type="ECO:0000256" key="3">
    <source>
        <dbReference type="ARBA" id="ARBA00023125"/>
    </source>
</evidence>
<dbReference type="PANTHER" id="PTHR31190">
    <property type="entry name" value="DNA-BINDING DOMAIN"/>
    <property type="match status" value="1"/>
</dbReference>
<accession>A0A218XAH7</accession>
<comment type="caution">
    <text evidence="9">The sequence shown here is derived from an EMBL/GenBank/DDBJ whole genome shotgun (WGS) entry which is preliminary data.</text>
</comment>
<evidence type="ECO:0000256" key="4">
    <source>
        <dbReference type="ARBA" id="ARBA00023163"/>
    </source>
</evidence>
<dbReference type="GO" id="GO:0003677">
    <property type="term" value="F:DNA binding"/>
    <property type="evidence" value="ECO:0007669"/>
    <property type="project" value="UniProtKB-KW"/>
</dbReference>
<dbReference type="GeneID" id="116192692"/>
<evidence type="ECO:0000256" key="2">
    <source>
        <dbReference type="ARBA" id="ARBA00023015"/>
    </source>
</evidence>
<feature type="region of interest" description="Disordered" evidence="7">
    <location>
        <begin position="1"/>
        <end position="47"/>
    </location>
</feature>
<dbReference type="PANTHER" id="PTHR31190:SF134">
    <property type="entry name" value="ETHYLENE-RESPONSIVE TRANSCRIPTION FACTOR ERF098-LIKE"/>
    <property type="match status" value="1"/>
</dbReference>
<proteinExistence type="inferred from homology"/>
<evidence type="ECO:0000256" key="5">
    <source>
        <dbReference type="ARBA" id="ARBA00023242"/>
    </source>
</evidence>
<evidence type="ECO:0000313" key="9">
    <source>
        <dbReference type="EMBL" id="OWM81491.1"/>
    </source>
</evidence>
<protein>
    <recommendedName>
        <fullName evidence="8">AP2/ERF domain-containing protein</fullName>
    </recommendedName>
</protein>
<dbReference type="Gene3D" id="3.30.730.10">
    <property type="entry name" value="AP2/ERF domain"/>
    <property type="match status" value="1"/>
</dbReference>
<keyword evidence="2" id="KW-0805">Transcription regulation</keyword>
<dbReference type="SUPFAM" id="SSF54171">
    <property type="entry name" value="DNA-binding domain"/>
    <property type="match status" value="1"/>
</dbReference>
<dbReference type="EMBL" id="MTKT01002214">
    <property type="protein sequence ID" value="OWM81491.1"/>
    <property type="molecule type" value="Genomic_DNA"/>
</dbReference>
<dbReference type="OrthoDB" id="10038011at2759"/>
<evidence type="ECO:0000256" key="6">
    <source>
        <dbReference type="ARBA" id="ARBA00024343"/>
    </source>
</evidence>
<gene>
    <name evidence="9" type="ORF">CDL15_Pgr007529</name>
    <name evidence="10" type="ORF">CRG98_019526</name>
</gene>
<evidence type="ECO:0000256" key="1">
    <source>
        <dbReference type="ARBA" id="ARBA00004123"/>
    </source>
</evidence>
<reference evidence="10 12" key="3">
    <citation type="submission" date="2017-11" db="EMBL/GenBank/DDBJ databases">
        <title>De-novo sequencing of pomegranate (Punica granatum L.) genome.</title>
        <authorList>
            <person name="Akparov Z."/>
            <person name="Amiraslanov A."/>
            <person name="Hajiyeva S."/>
            <person name="Abbasov M."/>
            <person name="Kaur K."/>
            <person name="Hamwieh A."/>
            <person name="Solovyev V."/>
            <person name="Salamov A."/>
            <person name="Braich B."/>
            <person name="Kosarev P."/>
            <person name="Mahmoud A."/>
            <person name="Hajiyev E."/>
            <person name="Babayeva S."/>
            <person name="Izzatullayeva V."/>
            <person name="Mammadov A."/>
            <person name="Mammadov A."/>
            <person name="Sharifova S."/>
            <person name="Ojaghi J."/>
            <person name="Eynullazada K."/>
            <person name="Bayramov B."/>
            <person name="Abdulazimova A."/>
            <person name="Shahmuradov I."/>
        </authorList>
    </citation>
    <scope>NUCLEOTIDE SEQUENCE [LARGE SCALE GENOMIC DNA]</scope>
    <source>
        <strain evidence="10">AG2017</strain>
        <strain evidence="12">cv. AG2017</strain>
        <tissue evidence="10">Leaf</tissue>
    </source>
</reference>
<dbReference type="GO" id="GO:0005634">
    <property type="term" value="C:nucleus"/>
    <property type="evidence" value="ECO:0007669"/>
    <property type="project" value="UniProtKB-SubCell"/>
</dbReference>
<dbReference type="GO" id="GO:0009873">
    <property type="term" value="P:ethylene-activated signaling pathway"/>
    <property type="evidence" value="ECO:0007669"/>
    <property type="project" value="InterPro"/>
</dbReference>
<evidence type="ECO:0000256" key="7">
    <source>
        <dbReference type="SAM" id="MobiDB-lite"/>
    </source>
</evidence>
<evidence type="ECO:0000259" key="8">
    <source>
        <dbReference type="PROSITE" id="PS51032"/>
    </source>
</evidence>
<feature type="compositionally biased region" description="Low complexity" evidence="7">
    <location>
        <begin position="29"/>
        <end position="40"/>
    </location>
</feature>
<dbReference type="PRINTS" id="PR00367">
    <property type="entry name" value="ETHRSPELEMNT"/>
</dbReference>
<dbReference type="STRING" id="22663.A0A218XAH7"/>
<comment type="subcellular location">
    <subcellularLocation>
        <location evidence="1">Nucleus</location>
    </subcellularLocation>
</comment>
<dbReference type="SMART" id="SM00380">
    <property type="entry name" value="AP2"/>
    <property type="match status" value="1"/>
</dbReference>
<keyword evidence="3" id="KW-0238">DNA-binding</keyword>
<dbReference type="CDD" id="cd00018">
    <property type="entry name" value="AP2"/>
    <property type="match status" value="1"/>
</dbReference>
<dbReference type="InterPro" id="IPR001471">
    <property type="entry name" value="AP2/ERF_dom"/>
</dbReference>
<feature type="compositionally biased region" description="Basic and acidic residues" evidence="7">
    <location>
        <begin position="1"/>
        <end position="10"/>
    </location>
</feature>
<evidence type="ECO:0000313" key="11">
    <source>
        <dbReference type="Proteomes" id="UP000197138"/>
    </source>
</evidence>
<keyword evidence="5" id="KW-0539">Nucleus</keyword>
<dbReference type="InterPro" id="IPR016177">
    <property type="entry name" value="DNA-bd_dom_sf"/>
</dbReference>
<dbReference type="AlphaFoldDB" id="A0A218XAH7"/>
<dbReference type="InterPro" id="IPR044808">
    <property type="entry name" value="ERF_plant"/>
</dbReference>
<dbReference type="Proteomes" id="UP000233551">
    <property type="component" value="Unassembled WGS sequence"/>
</dbReference>
<name>A0A218XAH7_PUNGR</name>
<comment type="similarity">
    <text evidence="6">Belongs to the AP2/ERF transcription factor family. ERF subfamily.</text>
</comment>
<reference evidence="11" key="1">
    <citation type="journal article" date="2017" name="Plant J.">
        <title>The pomegranate (Punica granatum L.) genome and the genomics of punicalagin biosynthesis.</title>
        <authorList>
            <person name="Qin G."/>
            <person name="Xu C."/>
            <person name="Ming R."/>
            <person name="Tang H."/>
            <person name="Guyot R."/>
            <person name="Kramer E.M."/>
            <person name="Hu Y."/>
            <person name="Yi X."/>
            <person name="Qi Y."/>
            <person name="Xu X."/>
            <person name="Gao Z."/>
            <person name="Pan H."/>
            <person name="Jian J."/>
            <person name="Tian Y."/>
            <person name="Yue Z."/>
            <person name="Xu Y."/>
        </authorList>
    </citation>
    <scope>NUCLEOTIDE SEQUENCE [LARGE SCALE GENOMIC DNA]</scope>
    <source>
        <strain evidence="11">cv. Dabenzi</strain>
    </source>
</reference>
<dbReference type="GO" id="GO:0003700">
    <property type="term" value="F:DNA-binding transcription factor activity"/>
    <property type="evidence" value="ECO:0007669"/>
    <property type="project" value="InterPro"/>
</dbReference>
<sequence length="167" mass="18693">MERSFGRKNSETTNDNAQVGTGSRRRPASSEQQQQQQPRYRGIRRRPWGKFAAEIRDPSRNGARLWLGTFDTAEEAARAYDRAAYTFRGHLAILNFPNDLHYLNRDSSCSSSSSASSSSSCIEFGAPSSFPTGNGANFGDRLPSNDVIEFEYLDNQLLEDLLRESDS</sequence>
<dbReference type="FunFam" id="3.30.730.10:FF:000001">
    <property type="entry name" value="Ethylene-responsive transcription factor 2"/>
    <property type="match status" value="1"/>
</dbReference>
<organism evidence="9 11">
    <name type="scientific">Punica granatum</name>
    <name type="common">Pomegranate</name>
    <dbReference type="NCBI Taxonomy" id="22663"/>
    <lineage>
        <taxon>Eukaryota</taxon>
        <taxon>Viridiplantae</taxon>
        <taxon>Streptophyta</taxon>
        <taxon>Embryophyta</taxon>
        <taxon>Tracheophyta</taxon>
        <taxon>Spermatophyta</taxon>
        <taxon>Magnoliopsida</taxon>
        <taxon>eudicotyledons</taxon>
        <taxon>Gunneridae</taxon>
        <taxon>Pentapetalae</taxon>
        <taxon>rosids</taxon>
        <taxon>malvids</taxon>
        <taxon>Myrtales</taxon>
        <taxon>Lythraceae</taxon>
        <taxon>Punica</taxon>
    </lineage>
</organism>
<dbReference type="PROSITE" id="PS51032">
    <property type="entry name" value="AP2_ERF"/>
    <property type="match status" value="1"/>
</dbReference>
<dbReference type="EMBL" id="PGOL01001193">
    <property type="protein sequence ID" value="PKI60041.1"/>
    <property type="molecule type" value="Genomic_DNA"/>
</dbReference>
<dbReference type="Proteomes" id="UP000197138">
    <property type="component" value="Unassembled WGS sequence"/>
</dbReference>
<reference evidence="9" key="2">
    <citation type="submission" date="2017-06" db="EMBL/GenBank/DDBJ databases">
        <title>The pomegranate genome and the genomics of punicalagin biosynthesis.</title>
        <authorList>
            <person name="Xu C."/>
        </authorList>
    </citation>
    <scope>NUCLEOTIDE SEQUENCE [LARGE SCALE GENOMIC DNA]</scope>
    <source>
        <tissue evidence="9">Fresh leaf</tissue>
    </source>
</reference>
<evidence type="ECO:0000313" key="10">
    <source>
        <dbReference type="EMBL" id="PKI60041.1"/>
    </source>
</evidence>
<dbReference type="InterPro" id="IPR036955">
    <property type="entry name" value="AP2/ERF_dom_sf"/>
</dbReference>
<evidence type="ECO:0000313" key="12">
    <source>
        <dbReference type="Proteomes" id="UP000233551"/>
    </source>
</evidence>
<dbReference type="Pfam" id="PF00847">
    <property type="entry name" value="AP2"/>
    <property type="match status" value="1"/>
</dbReference>